<dbReference type="Proteomes" id="UP000011087">
    <property type="component" value="Unassembled WGS sequence"/>
</dbReference>
<gene>
    <name evidence="2" type="ORF">GUITHDRAFT_115422</name>
</gene>
<keyword evidence="4" id="KW-1185">Reference proteome</keyword>
<reference evidence="3" key="3">
    <citation type="submission" date="2016-03" db="UniProtKB">
        <authorList>
            <consortium name="EnsemblProtists"/>
        </authorList>
    </citation>
    <scope>IDENTIFICATION</scope>
</reference>
<dbReference type="GeneID" id="17295189"/>
<dbReference type="RefSeq" id="XP_005825436.1">
    <property type="nucleotide sequence ID" value="XM_005825379.1"/>
</dbReference>
<dbReference type="EMBL" id="JH993048">
    <property type="protein sequence ID" value="EKX38456.1"/>
    <property type="molecule type" value="Genomic_DNA"/>
</dbReference>
<sequence>MATSKKTNPSDDLFDSWPSQLFLNLLDPFFHCNDEHEIPSAPAVDWNAHVDGMVGDLKTQDMAEADRSTPSKEEQTFARAWEDLFIDHAGDAESPKDVTTSTWSLLTDSFDCCTPAEGTRLREVQRETVITSKNKEDSDISQYLSDGFGNLANFLPQSSSSPTQQYGSLRVETELRASKLRGVRTRLQSMMLEEPSPRARGKNLEAMKKAMKNSWAGE</sequence>
<accession>L1IQ95</accession>
<dbReference type="HOGENOM" id="CLU_1269009_0_0_1"/>
<feature type="region of interest" description="Disordered" evidence="1">
    <location>
        <begin position="193"/>
        <end position="218"/>
    </location>
</feature>
<organism evidence="2">
    <name type="scientific">Guillardia theta (strain CCMP2712)</name>
    <name type="common">Cryptophyte</name>
    <dbReference type="NCBI Taxonomy" id="905079"/>
    <lineage>
        <taxon>Eukaryota</taxon>
        <taxon>Cryptophyceae</taxon>
        <taxon>Pyrenomonadales</taxon>
        <taxon>Geminigeraceae</taxon>
        <taxon>Guillardia</taxon>
    </lineage>
</organism>
<dbReference type="AlphaFoldDB" id="L1IQ95"/>
<reference evidence="4" key="2">
    <citation type="submission" date="2012-11" db="EMBL/GenBank/DDBJ databases">
        <authorList>
            <person name="Kuo A."/>
            <person name="Curtis B.A."/>
            <person name="Tanifuji G."/>
            <person name="Burki F."/>
            <person name="Gruber A."/>
            <person name="Irimia M."/>
            <person name="Maruyama S."/>
            <person name="Arias M.C."/>
            <person name="Ball S.G."/>
            <person name="Gile G.H."/>
            <person name="Hirakawa Y."/>
            <person name="Hopkins J.F."/>
            <person name="Rensing S.A."/>
            <person name="Schmutz J."/>
            <person name="Symeonidi A."/>
            <person name="Elias M."/>
            <person name="Eveleigh R.J."/>
            <person name="Herman E.K."/>
            <person name="Klute M.J."/>
            <person name="Nakayama T."/>
            <person name="Obornik M."/>
            <person name="Reyes-Prieto A."/>
            <person name="Armbrust E.V."/>
            <person name="Aves S.J."/>
            <person name="Beiko R.G."/>
            <person name="Coutinho P."/>
            <person name="Dacks J.B."/>
            <person name="Durnford D.G."/>
            <person name="Fast N.M."/>
            <person name="Green B.R."/>
            <person name="Grisdale C."/>
            <person name="Hempe F."/>
            <person name="Henrissat B."/>
            <person name="Hoppner M.P."/>
            <person name="Ishida K.-I."/>
            <person name="Kim E."/>
            <person name="Koreny L."/>
            <person name="Kroth P.G."/>
            <person name="Liu Y."/>
            <person name="Malik S.-B."/>
            <person name="Maier U.G."/>
            <person name="McRose D."/>
            <person name="Mock T."/>
            <person name="Neilson J.A."/>
            <person name="Onodera N.T."/>
            <person name="Poole A.M."/>
            <person name="Pritham E.J."/>
            <person name="Richards T.A."/>
            <person name="Rocap G."/>
            <person name="Roy S.W."/>
            <person name="Sarai C."/>
            <person name="Schaack S."/>
            <person name="Shirato S."/>
            <person name="Slamovits C.H."/>
            <person name="Spencer D.F."/>
            <person name="Suzuki S."/>
            <person name="Worden A.Z."/>
            <person name="Zauner S."/>
            <person name="Barry K."/>
            <person name="Bell C."/>
            <person name="Bharti A.K."/>
            <person name="Crow J.A."/>
            <person name="Grimwood J."/>
            <person name="Kramer R."/>
            <person name="Lindquist E."/>
            <person name="Lucas S."/>
            <person name="Salamov A."/>
            <person name="McFadden G.I."/>
            <person name="Lane C.E."/>
            <person name="Keeling P.J."/>
            <person name="Gray M.W."/>
            <person name="Grigoriev I.V."/>
            <person name="Archibald J.M."/>
        </authorList>
    </citation>
    <scope>NUCLEOTIDE SEQUENCE</scope>
    <source>
        <strain evidence="4">CCMP2712</strain>
    </source>
</reference>
<name>L1IQ95_GUITC</name>
<evidence type="ECO:0000313" key="3">
    <source>
        <dbReference type="EnsemblProtists" id="EKX38456"/>
    </source>
</evidence>
<reference evidence="2 4" key="1">
    <citation type="journal article" date="2012" name="Nature">
        <title>Algal genomes reveal evolutionary mosaicism and the fate of nucleomorphs.</title>
        <authorList>
            <consortium name="DOE Joint Genome Institute"/>
            <person name="Curtis B.A."/>
            <person name="Tanifuji G."/>
            <person name="Burki F."/>
            <person name="Gruber A."/>
            <person name="Irimia M."/>
            <person name="Maruyama S."/>
            <person name="Arias M.C."/>
            <person name="Ball S.G."/>
            <person name="Gile G.H."/>
            <person name="Hirakawa Y."/>
            <person name="Hopkins J.F."/>
            <person name="Kuo A."/>
            <person name="Rensing S.A."/>
            <person name="Schmutz J."/>
            <person name="Symeonidi A."/>
            <person name="Elias M."/>
            <person name="Eveleigh R.J."/>
            <person name="Herman E.K."/>
            <person name="Klute M.J."/>
            <person name="Nakayama T."/>
            <person name="Obornik M."/>
            <person name="Reyes-Prieto A."/>
            <person name="Armbrust E.V."/>
            <person name="Aves S.J."/>
            <person name="Beiko R.G."/>
            <person name="Coutinho P."/>
            <person name="Dacks J.B."/>
            <person name="Durnford D.G."/>
            <person name="Fast N.M."/>
            <person name="Green B.R."/>
            <person name="Grisdale C.J."/>
            <person name="Hempel F."/>
            <person name="Henrissat B."/>
            <person name="Hoppner M.P."/>
            <person name="Ishida K."/>
            <person name="Kim E."/>
            <person name="Koreny L."/>
            <person name="Kroth P.G."/>
            <person name="Liu Y."/>
            <person name="Malik S.B."/>
            <person name="Maier U.G."/>
            <person name="McRose D."/>
            <person name="Mock T."/>
            <person name="Neilson J.A."/>
            <person name="Onodera N.T."/>
            <person name="Poole A.M."/>
            <person name="Pritham E.J."/>
            <person name="Richards T.A."/>
            <person name="Rocap G."/>
            <person name="Roy S.W."/>
            <person name="Sarai C."/>
            <person name="Schaack S."/>
            <person name="Shirato S."/>
            <person name="Slamovits C.H."/>
            <person name="Spencer D.F."/>
            <person name="Suzuki S."/>
            <person name="Worden A.Z."/>
            <person name="Zauner S."/>
            <person name="Barry K."/>
            <person name="Bell C."/>
            <person name="Bharti A.K."/>
            <person name="Crow J.A."/>
            <person name="Grimwood J."/>
            <person name="Kramer R."/>
            <person name="Lindquist E."/>
            <person name="Lucas S."/>
            <person name="Salamov A."/>
            <person name="McFadden G.I."/>
            <person name="Lane C.E."/>
            <person name="Keeling P.J."/>
            <person name="Gray M.W."/>
            <person name="Grigoriev I.V."/>
            <person name="Archibald J.M."/>
        </authorList>
    </citation>
    <scope>NUCLEOTIDE SEQUENCE</scope>
    <source>
        <strain evidence="2 4">CCMP2712</strain>
    </source>
</reference>
<proteinExistence type="predicted"/>
<evidence type="ECO:0000313" key="2">
    <source>
        <dbReference type="EMBL" id="EKX38456.1"/>
    </source>
</evidence>
<evidence type="ECO:0000313" key="4">
    <source>
        <dbReference type="Proteomes" id="UP000011087"/>
    </source>
</evidence>
<evidence type="ECO:0000256" key="1">
    <source>
        <dbReference type="SAM" id="MobiDB-lite"/>
    </source>
</evidence>
<dbReference type="EnsemblProtists" id="EKX38456">
    <property type="protein sequence ID" value="EKX38456"/>
    <property type="gene ID" value="GUITHDRAFT_115422"/>
</dbReference>
<protein>
    <submittedName>
        <fullName evidence="2 3">Uncharacterized protein</fullName>
    </submittedName>
</protein>
<dbReference type="KEGG" id="gtt:GUITHDRAFT_115422"/>
<dbReference type="PaxDb" id="55529-EKX38456"/>